<dbReference type="Pfam" id="PF00486">
    <property type="entry name" value="Trans_reg_C"/>
    <property type="match status" value="1"/>
</dbReference>
<dbReference type="EMBL" id="CP034170">
    <property type="protein sequence ID" value="AZI58797.1"/>
    <property type="molecule type" value="Genomic_DNA"/>
</dbReference>
<dbReference type="GO" id="GO:0000976">
    <property type="term" value="F:transcription cis-regulatory region binding"/>
    <property type="evidence" value="ECO:0007669"/>
    <property type="project" value="TreeGrafter"/>
</dbReference>
<dbReference type="Pfam" id="PF00072">
    <property type="entry name" value="Response_reg"/>
    <property type="match status" value="1"/>
</dbReference>
<dbReference type="InterPro" id="IPR039420">
    <property type="entry name" value="WalR-like"/>
</dbReference>
<evidence type="ECO:0000313" key="9">
    <source>
        <dbReference type="Proteomes" id="UP000268084"/>
    </source>
</evidence>
<dbReference type="SUPFAM" id="SSF46894">
    <property type="entry name" value="C-terminal effector domain of the bipartite response regulators"/>
    <property type="match status" value="1"/>
</dbReference>
<feature type="DNA-binding region" description="OmpR/PhoB-type" evidence="5">
    <location>
        <begin position="131"/>
        <end position="234"/>
    </location>
</feature>
<dbReference type="Gene3D" id="6.10.250.690">
    <property type="match status" value="1"/>
</dbReference>
<dbReference type="PANTHER" id="PTHR48111:SF40">
    <property type="entry name" value="PHOSPHATE REGULON TRANSCRIPTIONAL REGULATORY PROTEIN PHOB"/>
    <property type="match status" value="1"/>
</dbReference>
<dbReference type="InterPro" id="IPR001789">
    <property type="entry name" value="Sig_transdc_resp-reg_receiver"/>
</dbReference>
<accession>A0A3G8ZPT0</accession>
<keyword evidence="3 5" id="KW-0238">DNA-binding</keyword>
<evidence type="ECO:0000259" key="6">
    <source>
        <dbReference type="PROSITE" id="PS50110"/>
    </source>
</evidence>
<dbReference type="PROSITE" id="PS50110">
    <property type="entry name" value="RESPONSE_REGULATORY"/>
    <property type="match status" value="1"/>
</dbReference>
<dbReference type="RefSeq" id="WP_124799701.1">
    <property type="nucleotide sequence ID" value="NZ_CP034170.1"/>
</dbReference>
<dbReference type="SUPFAM" id="SSF52172">
    <property type="entry name" value="CheY-like"/>
    <property type="match status" value="1"/>
</dbReference>
<dbReference type="GO" id="GO:0032993">
    <property type="term" value="C:protein-DNA complex"/>
    <property type="evidence" value="ECO:0007669"/>
    <property type="project" value="TreeGrafter"/>
</dbReference>
<dbReference type="Gene3D" id="1.10.10.10">
    <property type="entry name" value="Winged helix-like DNA-binding domain superfamily/Winged helix DNA-binding domain"/>
    <property type="match status" value="1"/>
</dbReference>
<keyword evidence="9" id="KW-1185">Reference proteome</keyword>
<evidence type="ECO:0000256" key="5">
    <source>
        <dbReference type="PROSITE-ProRule" id="PRU01091"/>
    </source>
</evidence>
<feature type="domain" description="Response regulatory" evidence="6">
    <location>
        <begin position="3"/>
        <end position="117"/>
    </location>
</feature>
<evidence type="ECO:0000256" key="4">
    <source>
        <dbReference type="PROSITE-ProRule" id="PRU00169"/>
    </source>
</evidence>
<dbReference type="InterPro" id="IPR016032">
    <property type="entry name" value="Sig_transdc_resp-reg_C-effctor"/>
</dbReference>
<dbReference type="InterPro" id="IPR036388">
    <property type="entry name" value="WH-like_DNA-bd_sf"/>
</dbReference>
<dbReference type="PANTHER" id="PTHR48111">
    <property type="entry name" value="REGULATOR OF RPOS"/>
    <property type="match status" value="1"/>
</dbReference>
<feature type="modified residue" description="4-aspartylphosphate" evidence="4">
    <location>
        <position position="52"/>
    </location>
</feature>
<protein>
    <submittedName>
        <fullName evidence="8">DNA-binding response regulator</fullName>
    </submittedName>
</protein>
<evidence type="ECO:0000256" key="2">
    <source>
        <dbReference type="ARBA" id="ARBA00023012"/>
    </source>
</evidence>
<dbReference type="GO" id="GO:0005829">
    <property type="term" value="C:cytosol"/>
    <property type="evidence" value="ECO:0007669"/>
    <property type="project" value="TreeGrafter"/>
</dbReference>
<dbReference type="SMART" id="SM00862">
    <property type="entry name" value="Trans_reg_C"/>
    <property type="match status" value="1"/>
</dbReference>
<keyword evidence="2" id="KW-0902">Two-component regulatory system</keyword>
<dbReference type="InterPro" id="IPR001867">
    <property type="entry name" value="OmpR/PhoB-type_DNA-bd"/>
</dbReference>
<gene>
    <name evidence="8" type="ORF">EH165_12280</name>
</gene>
<dbReference type="AlphaFoldDB" id="A0A3G8ZPT0"/>
<evidence type="ECO:0000313" key="8">
    <source>
        <dbReference type="EMBL" id="AZI58797.1"/>
    </source>
</evidence>
<dbReference type="SMART" id="SM00448">
    <property type="entry name" value="REC"/>
    <property type="match status" value="1"/>
</dbReference>
<reference evidence="8 9" key="2">
    <citation type="submission" date="2018-12" db="EMBL/GenBank/DDBJ databases">
        <title>Nakamurella antarcticus sp. nov., isolated from Antarctica South Shetland Islands soil.</title>
        <authorList>
            <person name="Peng F."/>
        </authorList>
    </citation>
    <scope>NUCLEOTIDE SEQUENCE [LARGE SCALE GENOMIC DNA]</scope>
    <source>
        <strain evidence="8 9">S14-144</strain>
    </source>
</reference>
<dbReference type="GO" id="GO:0006355">
    <property type="term" value="P:regulation of DNA-templated transcription"/>
    <property type="evidence" value="ECO:0007669"/>
    <property type="project" value="InterPro"/>
</dbReference>
<organism evidence="8 9">
    <name type="scientific">Nakamurella antarctica</name>
    <dbReference type="NCBI Taxonomy" id="1902245"/>
    <lineage>
        <taxon>Bacteria</taxon>
        <taxon>Bacillati</taxon>
        <taxon>Actinomycetota</taxon>
        <taxon>Actinomycetes</taxon>
        <taxon>Nakamurellales</taxon>
        <taxon>Nakamurellaceae</taxon>
        <taxon>Nakamurella</taxon>
    </lineage>
</organism>
<evidence type="ECO:0000256" key="1">
    <source>
        <dbReference type="ARBA" id="ARBA00022553"/>
    </source>
</evidence>
<name>A0A3G8ZPT0_9ACTN</name>
<dbReference type="OrthoDB" id="5511894at2"/>
<sequence>MATVLVVEDDETIGQTLISSLRIHGHTAQWCTTGSAAIDSAKNQPFDLALLDLGLPDMDGIDVCRRLRAALPVCVLVVLTARADEIDVLVGLEAGADDYLTKPFRLAELLARVQAHLRRGPATPSASTSATSPFGLDELQIDTAARRAYLGDSEMVLRAKEFDLLSRLAADPGVAITRSTLMAEVWDQNWYGSTKTLDVHIAALRRKLAAAAAASGCRAPEIVTLRGHGFRLEPSVAVDDSM</sequence>
<feature type="domain" description="OmpR/PhoB-type" evidence="7">
    <location>
        <begin position="131"/>
        <end position="234"/>
    </location>
</feature>
<reference evidence="8 9" key="1">
    <citation type="submission" date="2018-11" db="EMBL/GenBank/DDBJ databases">
        <authorList>
            <person name="Da X."/>
        </authorList>
    </citation>
    <scope>NUCLEOTIDE SEQUENCE [LARGE SCALE GENOMIC DNA]</scope>
    <source>
        <strain evidence="8 9">S14-144</strain>
    </source>
</reference>
<evidence type="ECO:0000259" key="7">
    <source>
        <dbReference type="PROSITE" id="PS51755"/>
    </source>
</evidence>
<dbReference type="KEGG" id="nak:EH165_12280"/>
<dbReference type="Proteomes" id="UP000268084">
    <property type="component" value="Chromosome"/>
</dbReference>
<dbReference type="PROSITE" id="PS51755">
    <property type="entry name" value="OMPR_PHOB"/>
    <property type="match status" value="1"/>
</dbReference>
<evidence type="ECO:0000256" key="3">
    <source>
        <dbReference type="ARBA" id="ARBA00023125"/>
    </source>
</evidence>
<dbReference type="CDD" id="cd00383">
    <property type="entry name" value="trans_reg_C"/>
    <property type="match status" value="1"/>
</dbReference>
<keyword evidence="1 4" id="KW-0597">Phosphoprotein</keyword>
<dbReference type="GO" id="GO:0000156">
    <property type="term" value="F:phosphorelay response regulator activity"/>
    <property type="evidence" value="ECO:0007669"/>
    <property type="project" value="TreeGrafter"/>
</dbReference>
<dbReference type="Gene3D" id="3.40.50.2300">
    <property type="match status" value="1"/>
</dbReference>
<proteinExistence type="predicted"/>
<dbReference type="InterPro" id="IPR011006">
    <property type="entry name" value="CheY-like_superfamily"/>
</dbReference>